<dbReference type="EMBL" id="JAFFGU010000009">
    <property type="protein sequence ID" value="MBM7279489.1"/>
    <property type="molecule type" value="Genomic_DNA"/>
</dbReference>
<reference evidence="1" key="1">
    <citation type="submission" date="2021-02" db="EMBL/GenBank/DDBJ databases">
        <title>Taxonomy, biology and ecology of Rhodococcus bacteria occurring in California pistachio and other woody hosts as revealed by genome sequence analyses.</title>
        <authorList>
            <person name="Riely B."/>
            <person name="Gai Y."/>
        </authorList>
    </citation>
    <scope>NUCLEOTIDE SEQUENCE</scope>
    <source>
        <strain evidence="1">BP-295</strain>
    </source>
</reference>
<protein>
    <submittedName>
        <fullName evidence="1">Glycosyltransferase</fullName>
    </submittedName>
</protein>
<dbReference type="SUPFAM" id="SSF53756">
    <property type="entry name" value="UDP-Glycosyltransferase/glycogen phosphorylase"/>
    <property type="match status" value="1"/>
</dbReference>
<dbReference type="Proteomes" id="UP001195196">
    <property type="component" value="Unassembled WGS sequence"/>
</dbReference>
<comment type="caution">
    <text evidence="1">The sequence shown here is derived from an EMBL/GenBank/DDBJ whole genome shotgun (WGS) entry which is preliminary data.</text>
</comment>
<dbReference type="Gene3D" id="3.40.50.2000">
    <property type="entry name" value="Glycogen Phosphorylase B"/>
    <property type="match status" value="1"/>
</dbReference>
<dbReference type="Pfam" id="PF13692">
    <property type="entry name" value="Glyco_trans_1_4"/>
    <property type="match status" value="1"/>
</dbReference>
<organism evidence="1 2">
    <name type="scientific">Gordonia rubripertincta</name>
    <name type="common">Rhodococcus corallinus</name>
    <dbReference type="NCBI Taxonomy" id="36822"/>
    <lineage>
        <taxon>Bacteria</taxon>
        <taxon>Bacillati</taxon>
        <taxon>Actinomycetota</taxon>
        <taxon>Actinomycetes</taxon>
        <taxon>Mycobacteriales</taxon>
        <taxon>Gordoniaceae</taxon>
        <taxon>Gordonia</taxon>
    </lineage>
</organism>
<evidence type="ECO:0000313" key="2">
    <source>
        <dbReference type="Proteomes" id="UP001195196"/>
    </source>
</evidence>
<accession>A0AAW4G8F9</accession>
<dbReference type="AlphaFoldDB" id="A0AAW4G8F9"/>
<evidence type="ECO:0000313" key="1">
    <source>
        <dbReference type="EMBL" id="MBM7279489.1"/>
    </source>
</evidence>
<gene>
    <name evidence="1" type="ORF">JTZ10_17200</name>
</gene>
<sequence length="383" mass="42567">MEHPLRNVAAKNTRVALMAFPMHGQHKLSREGYRTRDGHFIEWFGRLLSESGSTAVISRPEPHLTGASLKARNLELADNTVAIDSFTWAVPRLSDRQAWWVDSLPRYPSLGPELSSADAVVWNPFVSLSSSWADLGQSGRTIVFDLLDDWTVHFAFGGISGEVEQAYKEMFVRADHVTANSEATAELAARFGRDDVHLVLNGCDPERFSQVPQVNGPLTVGYVGKIGRRLDLELICQTAKELPEVKFVFAGPILDREYRRPLAELSNIELLGDVHYERVPELLTTFDIGWVPHRVGKGEVGGDVIKTYEYRAAGLPVLTTPVLGTSNRKLDDGVFVVDAGGHQDWLTGHLGYGENRPARIPAIIPESVTWRHKAQFVLELLGR</sequence>
<name>A0AAW4G8F9_GORRU</name>
<proteinExistence type="predicted"/>